<dbReference type="Gene3D" id="3.40.50.300">
    <property type="entry name" value="P-loop containing nucleotide triphosphate hydrolases"/>
    <property type="match status" value="1"/>
</dbReference>
<dbReference type="InterPro" id="IPR006073">
    <property type="entry name" value="GTP-bd"/>
</dbReference>
<dbReference type="InterPro" id="IPR027266">
    <property type="entry name" value="TrmE/GcvT-like"/>
</dbReference>
<dbReference type="Pfam" id="PF12631">
    <property type="entry name" value="MnmE_helical"/>
    <property type="match status" value="1"/>
</dbReference>
<dbReference type="InterPro" id="IPR027417">
    <property type="entry name" value="P-loop_NTPase"/>
</dbReference>
<evidence type="ECO:0000256" key="9">
    <source>
        <dbReference type="RuleBase" id="RU003313"/>
    </source>
</evidence>
<dbReference type="InterPro" id="IPR027368">
    <property type="entry name" value="MnmE_dom2"/>
</dbReference>
<evidence type="ECO:0000256" key="5">
    <source>
        <dbReference type="ARBA" id="ARBA00022842"/>
    </source>
</evidence>
<dbReference type="InterPro" id="IPR018948">
    <property type="entry name" value="GTP-bd_TrmE_N"/>
</dbReference>
<feature type="binding site" evidence="8">
    <location>
        <position position="77"/>
    </location>
    <ligand>
        <name>(6S)-5-formyl-5,6,7,8-tetrahydrofolate</name>
        <dbReference type="ChEBI" id="CHEBI:57457"/>
    </ligand>
</feature>
<dbReference type="HAMAP" id="MF_00379">
    <property type="entry name" value="GTPase_MnmE"/>
    <property type="match status" value="1"/>
</dbReference>
<feature type="binding site" evidence="8">
    <location>
        <begin position="243"/>
        <end position="249"/>
    </location>
    <ligand>
        <name>GTP</name>
        <dbReference type="ChEBI" id="CHEBI:37565"/>
    </ligand>
</feature>
<dbReference type="NCBIfam" id="TIGR00231">
    <property type="entry name" value="small_GTP"/>
    <property type="match status" value="1"/>
</dbReference>
<dbReference type="AlphaFoldDB" id="A0A3L7JEE5"/>
<evidence type="ECO:0000256" key="1">
    <source>
        <dbReference type="ARBA" id="ARBA00011043"/>
    </source>
</evidence>
<dbReference type="GO" id="GO:0003924">
    <property type="term" value="F:GTPase activity"/>
    <property type="evidence" value="ECO:0007669"/>
    <property type="project" value="UniProtKB-UniRule"/>
</dbReference>
<dbReference type="Pfam" id="PF10396">
    <property type="entry name" value="TrmE_N"/>
    <property type="match status" value="1"/>
</dbReference>
<feature type="binding site" evidence="8">
    <location>
        <position position="21"/>
    </location>
    <ligand>
        <name>(6S)-5-formyl-5,6,7,8-tetrahydrofolate</name>
        <dbReference type="ChEBI" id="CHEBI:57457"/>
    </ligand>
</feature>
<dbReference type="InterPro" id="IPR025867">
    <property type="entry name" value="MnmE_helical"/>
</dbReference>
<comment type="subunit">
    <text evidence="8">Homodimer. Heterotetramer of two MnmE and two MnmG subunits.</text>
</comment>
<dbReference type="NCBIfam" id="TIGR00450">
    <property type="entry name" value="mnmE_trmE_thdF"/>
    <property type="match status" value="1"/>
</dbReference>
<keyword evidence="8" id="KW-0479">Metal-binding</keyword>
<dbReference type="InterPro" id="IPR004520">
    <property type="entry name" value="GTPase_MnmE"/>
</dbReference>
<keyword evidence="3 8" id="KW-0547">Nucleotide-binding</keyword>
<dbReference type="PANTHER" id="PTHR42714">
    <property type="entry name" value="TRNA MODIFICATION GTPASE GTPBP3"/>
    <property type="match status" value="1"/>
</dbReference>
<dbReference type="SUPFAM" id="SSF116878">
    <property type="entry name" value="TrmE connector domain"/>
    <property type="match status" value="1"/>
</dbReference>
<dbReference type="EMBL" id="RCWN01000001">
    <property type="protein sequence ID" value="RLQ89147.1"/>
    <property type="molecule type" value="Genomic_DNA"/>
</dbReference>
<comment type="cofactor">
    <cofactor evidence="8">
        <name>K(+)</name>
        <dbReference type="ChEBI" id="CHEBI:29103"/>
    </cofactor>
    <text evidence="8">Binds 1 potassium ion per subunit.</text>
</comment>
<feature type="binding site" evidence="8">
    <location>
        <position position="224"/>
    </location>
    <ligand>
        <name>K(+)</name>
        <dbReference type="ChEBI" id="CHEBI:29103"/>
    </ligand>
</feature>
<evidence type="ECO:0000313" key="11">
    <source>
        <dbReference type="EMBL" id="RLQ89147.1"/>
    </source>
</evidence>
<feature type="binding site" evidence="8">
    <location>
        <position position="243"/>
    </location>
    <ligand>
        <name>K(+)</name>
        <dbReference type="ChEBI" id="CHEBI:29103"/>
    </ligand>
</feature>
<feature type="binding site" evidence="8">
    <location>
        <position position="435"/>
    </location>
    <ligand>
        <name>(6S)-5-formyl-5,6,7,8-tetrahydrofolate</name>
        <dbReference type="ChEBI" id="CHEBI:57457"/>
    </ligand>
</feature>
<feature type="domain" description="TrmE-type G" evidence="10">
    <location>
        <begin position="214"/>
        <end position="358"/>
    </location>
</feature>
<evidence type="ECO:0000256" key="3">
    <source>
        <dbReference type="ARBA" id="ARBA00022741"/>
    </source>
</evidence>
<dbReference type="GO" id="GO:0005737">
    <property type="term" value="C:cytoplasm"/>
    <property type="evidence" value="ECO:0007669"/>
    <property type="project" value="UniProtKB-SubCell"/>
</dbReference>
<dbReference type="PROSITE" id="PS51709">
    <property type="entry name" value="G_TRME"/>
    <property type="match status" value="1"/>
</dbReference>
<keyword evidence="8" id="KW-0963">Cytoplasm</keyword>
<feature type="binding site" evidence="8">
    <location>
        <position position="245"/>
    </location>
    <ligand>
        <name>K(+)</name>
        <dbReference type="ChEBI" id="CHEBI:29103"/>
    </ligand>
</feature>
<dbReference type="GO" id="GO:0002098">
    <property type="term" value="P:tRNA wobble uridine modification"/>
    <property type="evidence" value="ECO:0007669"/>
    <property type="project" value="TreeGrafter"/>
</dbReference>
<comment type="similarity">
    <text evidence="1 8 9">Belongs to the TRAFAC class TrmE-Era-EngA-EngB-Septin-like GTPase superfamily. TrmE GTPase family.</text>
</comment>
<evidence type="ECO:0000256" key="4">
    <source>
        <dbReference type="ARBA" id="ARBA00022801"/>
    </source>
</evidence>
<reference evidence="11 12" key="1">
    <citation type="submission" date="2018-10" db="EMBL/GenBank/DDBJ databases">
        <title>Notoacmeibacter sp. M2BS9Y-3-1, whole genome shotgun sequence.</title>
        <authorList>
            <person name="Tuo L."/>
        </authorList>
    </citation>
    <scope>NUCLEOTIDE SEQUENCE [LARGE SCALE GENOMIC DNA]</scope>
    <source>
        <strain evidence="11 12">M2BS9Y-3-1</strain>
    </source>
</reference>
<dbReference type="GO" id="GO:0046872">
    <property type="term" value="F:metal ion binding"/>
    <property type="evidence" value="ECO:0007669"/>
    <property type="project" value="UniProtKB-KW"/>
</dbReference>
<evidence type="ECO:0000256" key="8">
    <source>
        <dbReference type="HAMAP-Rule" id="MF_00379"/>
    </source>
</evidence>
<feature type="binding site" evidence="8">
    <location>
        <position position="228"/>
    </location>
    <ligand>
        <name>Mg(2+)</name>
        <dbReference type="ChEBI" id="CHEBI:18420"/>
    </ligand>
</feature>
<dbReference type="Proteomes" id="UP000281094">
    <property type="component" value="Unassembled WGS sequence"/>
</dbReference>
<keyword evidence="7 8" id="KW-0342">GTP-binding</keyword>
<dbReference type="CDD" id="cd14858">
    <property type="entry name" value="TrmE_N"/>
    <property type="match status" value="1"/>
</dbReference>
<feature type="binding site" evidence="8">
    <location>
        <position position="249"/>
    </location>
    <ligand>
        <name>Mg(2+)</name>
        <dbReference type="ChEBI" id="CHEBI:18420"/>
    </ligand>
</feature>
<dbReference type="SUPFAM" id="SSF52540">
    <property type="entry name" value="P-loop containing nucleoside triphosphate hydrolases"/>
    <property type="match status" value="1"/>
</dbReference>
<dbReference type="InterPro" id="IPR031168">
    <property type="entry name" value="G_TrmE"/>
</dbReference>
<evidence type="ECO:0000256" key="2">
    <source>
        <dbReference type="ARBA" id="ARBA00022694"/>
    </source>
</evidence>
<accession>A0A3L7JEE5</accession>
<evidence type="ECO:0000256" key="7">
    <source>
        <dbReference type="ARBA" id="ARBA00023134"/>
    </source>
</evidence>
<keyword evidence="6 8" id="KW-0630">Potassium</keyword>
<feature type="binding site" evidence="8">
    <location>
        <position position="248"/>
    </location>
    <ligand>
        <name>K(+)</name>
        <dbReference type="ChEBI" id="CHEBI:29103"/>
    </ligand>
</feature>
<name>A0A3L7JEE5_9HYPH</name>
<proteinExistence type="inferred from homology"/>
<dbReference type="Pfam" id="PF01926">
    <property type="entry name" value="MMR_HSR1"/>
    <property type="match status" value="1"/>
</dbReference>
<keyword evidence="5 8" id="KW-0460">Magnesium</keyword>
<comment type="subcellular location">
    <subcellularLocation>
        <location evidence="8">Cytoplasm</location>
    </subcellularLocation>
</comment>
<comment type="function">
    <text evidence="8">Exhibits a very high intrinsic GTPase hydrolysis rate. Involved in the addition of a carboxymethylaminomethyl (cmnm) group at the wobble position (U34) of certain tRNAs, forming tRNA-cmnm(5)s(2)U34.</text>
</comment>
<dbReference type="Gene3D" id="3.30.1360.120">
    <property type="entry name" value="Probable tRNA modification gtpase trme, domain 1"/>
    <property type="match status" value="1"/>
</dbReference>
<sequence length="435" mass="47218">MVDTIFALSSGAVPSGVAIIRISGPSTVAVFGSFTLEVPTARQAVLRNLEIDGEIVDSGLVLFFPGPHSFTGEDVAELHLHGSPAVVSAVLSHLSALEGFRAAEPGEFTRRAFANGRMDLTEAESLAQLIESETEAQRRLAMGGAAGEQRSLIRHWQDELTVLRARLEAEIDFSDEADVPEDVSKAARQSLEALTAQMERHLASFRGAEIIRRGFRVALAGRPNAGKSSLLNRFAGRDVAIVTDIAGTTRDRLEVSLDIQGYKVVLVDLAGLRETEDLVERVGVELAHMTVAEADLVLWMDEEGHEPPWQEEPSETLKVLSKADSNASVAPDEDWLAVSSCSGEGIDSLLDAIAERLKDQVPATDLLPPATERQRDQLSMAIRHCKNAIESWDKRPVELIAEDLRAASFALGRIVGQVDAEQLLDDIFARFCIGK</sequence>
<dbReference type="InterPro" id="IPR005225">
    <property type="entry name" value="Small_GTP-bd"/>
</dbReference>
<evidence type="ECO:0000259" key="10">
    <source>
        <dbReference type="PROSITE" id="PS51709"/>
    </source>
</evidence>
<comment type="caution">
    <text evidence="8">Lacks conserved residue(s) required for the propagation of feature annotation.</text>
</comment>
<dbReference type="CDD" id="cd04164">
    <property type="entry name" value="trmE"/>
    <property type="match status" value="1"/>
</dbReference>
<feature type="binding site" evidence="8">
    <location>
        <position position="117"/>
    </location>
    <ligand>
        <name>(6S)-5-formyl-5,6,7,8-tetrahydrofolate</name>
        <dbReference type="ChEBI" id="CHEBI:57457"/>
    </ligand>
</feature>
<keyword evidence="2 8" id="KW-0819">tRNA processing</keyword>
<gene>
    <name evidence="8 11" type="primary">mnmE</name>
    <name evidence="8" type="synonym">trmE</name>
    <name evidence="11" type="ORF">D8780_13760</name>
</gene>
<evidence type="ECO:0000313" key="12">
    <source>
        <dbReference type="Proteomes" id="UP000281094"/>
    </source>
</evidence>
<dbReference type="GO" id="GO:0005525">
    <property type="term" value="F:GTP binding"/>
    <property type="evidence" value="ECO:0007669"/>
    <property type="project" value="UniProtKB-UniRule"/>
</dbReference>
<dbReference type="FunFam" id="3.30.1360.120:FF:000007">
    <property type="entry name" value="tRNA modification GTPase GTPBP3, mitochondrial"/>
    <property type="match status" value="1"/>
</dbReference>
<protein>
    <recommendedName>
        <fullName evidence="8">tRNA modification GTPase MnmE</fullName>
        <ecNumber evidence="8">3.6.-.-</ecNumber>
    </recommendedName>
</protein>
<dbReference type="NCBIfam" id="NF003661">
    <property type="entry name" value="PRK05291.1-3"/>
    <property type="match status" value="1"/>
</dbReference>
<dbReference type="EC" id="3.6.-.-" evidence="8"/>
<keyword evidence="4 8" id="KW-0378">Hydrolase</keyword>
<organism evidence="11 12">
    <name type="scientific">Notoacmeibacter ruber</name>
    <dbReference type="NCBI Taxonomy" id="2670375"/>
    <lineage>
        <taxon>Bacteria</taxon>
        <taxon>Pseudomonadati</taxon>
        <taxon>Pseudomonadota</taxon>
        <taxon>Alphaproteobacteria</taxon>
        <taxon>Hyphomicrobiales</taxon>
        <taxon>Notoacmeibacteraceae</taxon>
        <taxon>Notoacmeibacter</taxon>
    </lineage>
</organism>
<dbReference type="RefSeq" id="WP_121646114.1">
    <property type="nucleotide sequence ID" value="NZ_RCWN01000001.1"/>
</dbReference>
<dbReference type="PANTHER" id="PTHR42714:SF2">
    <property type="entry name" value="TRNA MODIFICATION GTPASE GTPBP3, MITOCHONDRIAL"/>
    <property type="match status" value="1"/>
</dbReference>
<dbReference type="Gene3D" id="1.20.120.430">
    <property type="entry name" value="tRNA modification GTPase MnmE domain 2"/>
    <property type="match status" value="1"/>
</dbReference>
<feature type="binding site" evidence="8">
    <location>
        <begin position="224"/>
        <end position="229"/>
    </location>
    <ligand>
        <name>GTP</name>
        <dbReference type="ChEBI" id="CHEBI:37565"/>
    </ligand>
</feature>
<dbReference type="GO" id="GO:0030488">
    <property type="term" value="P:tRNA methylation"/>
    <property type="evidence" value="ECO:0007669"/>
    <property type="project" value="TreeGrafter"/>
</dbReference>
<comment type="caution">
    <text evidence="11">The sequence shown here is derived from an EMBL/GenBank/DDBJ whole genome shotgun (WGS) entry which is preliminary data.</text>
</comment>
<evidence type="ECO:0000256" key="6">
    <source>
        <dbReference type="ARBA" id="ARBA00022958"/>
    </source>
</evidence>
<keyword evidence="12" id="KW-1185">Reference proteome</keyword>